<feature type="region of interest" description="Disordered" evidence="1">
    <location>
        <begin position="27"/>
        <end position="99"/>
    </location>
</feature>
<accession>A0ABD2NWH8</accession>
<protein>
    <submittedName>
        <fullName evidence="2">Uncharacterized protein</fullName>
    </submittedName>
</protein>
<evidence type="ECO:0000313" key="2">
    <source>
        <dbReference type="EMBL" id="KAL3282530.1"/>
    </source>
</evidence>
<proteinExistence type="predicted"/>
<sequence>MWLGSNILHLAEKVWINLKNRKLNQKQLSEPAENISNIKREVREGNDDTKYQVWPEDEYSDDIDSLSENNDNSSDIDANNVPSSLHWDDLPGNNQSNFI</sequence>
<feature type="compositionally biased region" description="Low complexity" evidence="1">
    <location>
        <begin position="66"/>
        <end position="80"/>
    </location>
</feature>
<organism evidence="2 3">
    <name type="scientific">Cryptolaemus montrouzieri</name>
    <dbReference type="NCBI Taxonomy" id="559131"/>
    <lineage>
        <taxon>Eukaryota</taxon>
        <taxon>Metazoa</taxon>
        <taxon>Ecdysozoa</taxon>
        <taxon>Arthropoda</taxon>
        <taxon>Hexapoda</taxon>
        <taxon>Insecta</taxon>
        <taxon>Pterygota</taxon>
        <taxon>Neoptera</taxon>
        <taxon>Endopterygota</taxon>
        <taxon>Coleoptera</taxon>
        <taxon>Polyphaga</taxon>
        <taxon>Cucujiformia</taxon>
        <taxon>Coccinelloidea</taxon>
        <taxon>Coccinellidae</taxon>
        <taxon>Scymninae</taxon>
        <taxon>Scymnini</taxon>
        <taxon>Cryptolaemus</taxon>
    </lineage>
</organism>
<name>A0ABD2NWH8_9CUCU</name>
<dbReference type="AlphaFoldDB" id="A0ABD2NWH8"/>
<dbReference type="Proteomes" id="UP001516400">
    <property type="component" value="Unassembled WGS sequence"/>
</dbReference>
<feature type="compositionally biased region" description="Acidic residues" evidence="1">
    <location>
        <begin position="55"/>
        <end position="65"/>
    </location>
</feature>
<keyword evidence="3" id="KW-1185">Reference proteome</keyword>
<dbReference type="EMBL" id="JABFTP020000144">
    <property type="protein sequence ID" value="KAL3282530.1"/>
    <property type="molecule type" value="Genomic_DNA"/>
</dbReference>
<comment type="caution">
    <text evidence="2">The sequence shown here is derived from an EMBL/GenBank/DDBJ whole genome shotgun (WGS) entry which is preliminary data.</text>
</comment>
<reference evidence="2 3" key="1">
    <citation type="journal article" date="2021" name="BMC Biol.">
        <title>Horizontally acquired antibacterial genes associated with adaptive radiation of ladybird beetles.</title>
        <authorList>
            <person name="Li H.S."/>
            <person name="Tang X.F."/>
            <person name="Huang Y.H."/>
            <person name="Xu Z.Y."/>
            <person name="Chen M.L."/>
            <person name="Du X.Y."/>
            <person name="Qiu B.Y."/>
            <person name="Chen P.T."/>
            <person name="Zhang W."/>
            <person name="Slipinski A."/>
            <person name="Escalona H.E."/>
            <person name="Waterhouse R.M."/>
            <person name="Zwick A."/>
            <person name="Pang H."/>
        </authorList>
    </citation>
    <scope>NUCLEOTIDE SEQUENCE [LARGE SCALE GENOMIC DNA]</scope>
    <source>
        <strain evidence="2">SYSU2018</strain>
    </source>
</reference>
<gene>
    <name evidence="2" type="ORF">HHI36_005710</name>
</gene>
<evidence type="ECO:0000256" key="1">
    <source>
        <dbReference type="SAM" id="MobiDB-lite"/>
    </source>
</evidence>
<feature type="compositionally biased region" description="Basic and acidic residues" evidence="1">
    <location>
        <begin position="38"/>
        <end position="50"/>
    </location>
</feature>
<evidence type="ECO:0000313" key="3">
    <source>
        <dbReference type="Proteomes" id="UP001516400"/>
    </source>
</evidence>